<dbReference type="GO" id="GO:0005975">
    <property type="term" value="P:carbohydrate metabolic process"/>
    <property type="evidence" value="ECO:0007669"/>
    <property type="project" value="InterPro"/>
</dbReference>
<organism evidence="4 5">
    <name type="scientific">Spirosoma telluris</name>
    <dbReference type="NCBI Taxonomy" id="2183553"/>
    <lineage>
        <taxon>Bacteria</taxon>
        <taxon>Pseudomonadati</taxon>
        <taxon>Bacteroidota</taxon>
        <taxon>Cytophagia</taxon>
        <taxon>Cytophagales</taxon>
        <taxon>Cytophagaceae</taxon>
        <taxon>Spirosoma</taxon>
    </lineage>
</organism>
<dbReference type="OrthoDB" id="9776255at2"/>
<dbReference type="CDD" id="cd08023">
    <property type="entry name" value="GH16_laminarinase_like"/>
    <property type="match status" value="1"/>
</dbReference>
<keyword evidence="4" id="KW-0378">Hydrolase</keyword>
<feature type="domain" description="GH16" evidence="3">
    <location>
        <begin position="16"/>
        <end position="281"/>
    </location>
</feature>
<evidence type="ECO:0000313" key="5">
    <source>
        <dbReference type="Proteomes" id="UP000249016"/>
    </source>
</evidence>
<evidence type="ECO:0000256" key="1">
    <source>
        <dbReference type="ARBA" id="ARBA00006865"/>
    </source>
</evidence>
<dbReference type="InterPro" id="IPR013320">
    <property type="entry name" value="ConA-like_dom_sf"/>
</dbReference>
<protein>
    <submittedName>
        <fullName evidence="4">Glycoside hydrolase family 16 protein</fullName>
    </submittedName>
</protein>
<accession>A0A327NLM8</accession>
<dbReference type="RefSeq" id="WP_111342808.1">
    <property type="nucleotide sequence ID" value="NZ_QLII01000001.1"/>
</dbReference>
<name>A0A327NLM8_9BACT</name>
<dbReference type="Gene3D" id="2.60.120.200">
    <property type="match status" value="1"/>
</dbReference>
<evidence type="ECO:0000256" key="2">
    <source>
        <dbReference type="SAM" id="SignalP"/>
    </source>
</evidence>
<dbReference type="EMBL" id="QLII01000001">
    <property type="protein sequence ID" value="RAI74976.1"/>
    <property type="molecule type" value="Genomic_DNA"/>
</dbReference>
<sequence length="281" mass="32797">MSRLLLLLPFLIISFNSFSQSVDSSTKSDDGWKLVWADEFETTGPPNPKNWKFETGFVRNNELQWYQPDNARCENGLLIIEARREHKANPTYQASSSNWRTRRPTIEYTASSLHTNGLHSWKYGRFEMRGRIDTSPGLWPAFWTLGVKGEWPANGEIDIMEYYRNMLLANVAWATEKRYTAEWRSTKKPMNSFRDPDWSKKFHVWRMDWDETAIRLYVDDELLNTVSLSETINKDGTGSNPFRQPHYLLVNLSIGGDNGGDPSATQFPNRYEIDYVRVYQK</sequence>
<keyword evidence="5" id="KW-1185">Reference proteome</keyword>
<feature type="signal peptide" evidence="2">
    <location>
        <begin position="1"/>
        <end position="19"/>
    </location>
</feature>
<dbReference type="AlphaFoldDB" id="A0A327NLM8"/>
<evidence type="ECO:0000259" key="3">
    <source>
        <dbReference type="PROSITE" id="PS51762"/>
    </source>
</evidence>
<comment type="caution">
    <text evidence="4">The sequence shown here is derived from an EMBL/GenBank/DDBJ whole genome shotgun (WGS) entry which is preliminary data.</text>
</comment>
<dbReference type="PROSITE" id="PS51762">
    <property type="entry name" value="GH16_2"/>
    <property type="match status" value="1"/>
</dbReference>
<evidence type="ECO:0000313" key="4">
    <source>
        <dbReference type="EMBL" id="RAI74976.1"/>
    </source>
</evidence>
<dbReference type="PANTHER" id="PTHR10963:SF55">
    <property type="entry name" value="GLYCOSIDE HYDROLASE FAMILY 16 PROTEIN"/>
    <property type="match status" value="1"/>
</dbReference>
<dbReference type="InterPro" id="IPR000757">
    <property type="entry name" value="Beta-glucanase-like"/>
</dbReference>
<dbReference type="SUPFAM" id="SSF49899">
    <property type="entry name" value="Concanavalin A-like lectins/glucanases"/>
    <property type="match status" value="1"/>
</dbReference>
<dbReference type="InterPro" id="IPR050546">
    <property type="entry name" value="Glycosyl_Hydrlase_16"/>
</dbReference>
<dbReference type="PANTHER" id="PTHR10963">
    <property type="entry name" value="GLYCOSYL HYDROLASE-RELATED"/>
    <property type="match status" value="1"/>
</dbReference>
<comment type="similarity">
    <text evidence="1">Belongs to the glycosyl hydrolase 16 family.</text>
</comment>
<dbReference type="GO" id="GO:0004553">
    <property type="term" value="F:hydrolase activity, hydrolyzing O-glycosyl compounds"/>
    <property type="evidence" value="ECO:0007669"/>
    <property type="project" value="InterPro"/>
</dbReference>
<feature type="chain" id="PRO_5016448141" evidence="2">
    <location>
        <begin position="20"/>
        <end position="281"/>
    </location>
</feature>
<reference evidence="4 5" key="1">
    <citation type="submission" date="2018-06" db="EMBL/GenBank/DDBJ databases">
        <title>Spirosoma sp. HMF3257 Genome sequencing and assembly.</title>
        <authorList>
            <person name="Kang H."/>
            <person name="Cha I."/>
            <person name="Kim H."/>
            <person name="Kang J."/>
            <person name="Joh K."/>
        </authorList>
    </citation>
    <scope>NUCLEOTIDE SEQUENCE [LARGE SCALE GENOMIC DNA]</scope>
    <source>
        <strain evidence="4 5">HMF3257</strain>
    </source>
</reference>
<proteinExistence type="inferred from homology"/>
<dbReference type="Pfam" id="PF00722">
    <property type="entry name" value="Glyco_hydro_16"/>
    <property type="match status" value="1"/>
</dbReference>
<dbReference type="Proteomes" id="UP000249016">
    <property type="component" value="Unassembled WGS sequence"/>
</dbReference>
<keyword evidence="2" id="KW-0732">Signal</keyword>
<gene>
    <name evidence="4" type="ORF">HMF3257_13415</name>
</gene>